<dbReference type="EMBL" id="BAAABM010000016">
    <property type="protein sequence ID" value="GAA0331706.1"/>
    <property type="molecule type" value="Genomic_DNA"/>
</dbReference>
<accession>A0ABP3G0E3</accession>
<proteinExistence type="predicted"/>
<reference evidence="3" key="1">
    <citation type="journal article" date="2019" name="Int. J. Syst. Evol. Microbiol.">
        <title>The Global Catalogue of Microorganisms (GCM) 10K type strain sequencing project: providing services to taxonomists for standard genome sequencing and annotation.</title>
        <authorList>
            <consortium name="The Broad Institute Genomics Platform"/>
            <consortium name="The Broad Institute Genome Sequencing Center for Infectious Disease"/>
            <person name="Wu L."/>
            <person name="Ma J."/>
        </authorList>
    </citation>
    <scope>NUCLEOTIDE SEQUENCE [LARGE SCALE GENOMIC DNA]</scope>
    <source>
        <strain evidence="3">JCM 3146</strain>
    </source>
</reference>
<evidence type="ECO:0000256" key="1">
    <source>
        <dbReference type="SAM" id="MobiDB-lite"/>
    </source>
</evidence>
<organism evidence="2 3">
    <name type="scientific">Actinoallomurus spadix</name>
    <dbReference type="NCBI Taxonomy" id="79912"/>
    <lineage>
        <taxon>Bacteria</taxon>
        <taxon>Bacillati</taxon>
        <taxon>Actinomycetota</taxon>
        <taxon>Actinomycetes</taxon>
        <taxon>Streptosporangiales</taxon>
        <taxon>Thermomonosporaceae</taxon>
        <taxon>Actinoallomurus</taxon>
    </lineage>
</organism>
<gene>
    <name evidence="2" type="ORF">GCM10010151_21950</name>
</gene>
<evidence type="ECO:0000313" key="3">
    <source>
        <dbReference type="Proteomes" id="UP001501822"/>
    </source>
</evidence>
<feature type="compositionally biased region" description="Basic and acidic residues" evidence="1">
    <location>
        <begin position="49"/>
        <end position="63"/>
    </location>
</feature>
<name>A0ABP3G0E3_9ACTN</name>
<sequence length="97" mass="9645">MHEDTAAGLDASVVFAVAPVIGSRARVTVANPVSAAAERMWGAPGRGTKKAEEPEIVPKKISEGLKGGGTTPADHRSSGILASADPAVAAFAQAAAP</sequence>
<evidence type="ECO:0000313" key="2">
    <source>
        <dbReference type="EMBL" id="GAA0331706.1"/>
    </source>
</evidence>
<protein>
    <submittedName>
        <fullName evidence="2">Uncharacterized protein</fullName>
    </submittedName>
</protein>
<keyword evidence="3" id="KW-1185">Reference proteome</keyword>
<comment type="caution">
    <text evidence="2">The sequence shown here is derived from an EMBL/GenBank/DDBJ whole genome shotgun (WGS) entry which is preliminary data.</text>
</comment>
<dbReference type="Proteomes" id="UP001501822">
    <property type="component" value="Unassembled WGS sequence"/>
</dbReference>
<feature type="region of interest" description="Disordered" evidence="1">
    <location>
        <begin position="41"/>
        <end position="80"/>
    </location>
</feature>